<dbReference type="GO" id="GO:0046872">
    <property type="term" value="F:metal ion binding"/>
    <property type="evidence" value="ECO:0007669"/>
    <property type="project" value="UniProtKB-KW"/>
</dbReference>
<dbReference type="NCBIfam" id="TIGR04183">
    <property type="entry name" value="Por_Secre_tail"/>
    <property type="match status" value="1"/>
</dbReference>
<evidence type="ECO:0000313" key="9">
    <source>
        <dbReference type="EMBL" id="SHG51876.1"/>
    </source>
</evidence>
<dbReference type="SUPFAM" id="SSF49899">
    <property type="entry name" value="Concanavalin A-like lectins/glucanases"/>
    <property type="match status" value="3"/>
</dbReference>
<feature type="domain" description="Secretion system C-terminal sorting" evidence="8">
    <location>
        <begin position="2785"/>
        <end position="2858"/>
    </location>
</feature>
<sequence length="2860" mass="314675">MKKIIALLLLLIAWSINGQNQNVRQVTASQAIQENNYTILVGPALLGIDQTPDVRNTQPLDVRFPWDILYLPNTFSDNAFDVSKGYFGDMIRISWTVQANFDLLTNIAIFRREYTEDGSNPFVQIANTAPIATEYEDEFVEGGVLYEYMIEAQGIGGNAGRLLTFIDGIGYRSPTAIVTGSVNFEGGNPVQDVILKAEAQGNVASEGSTLAIPFDNSLAIENTTKVATTAATLQAYLKPQQAFTNGDAPIRLFNIVNQGSTSTIPVDVSVTDNASKLNVNIGGAIYTLNNYYPSGELDALGNDLVVPISDFNSNFVHFSVVIRDNEIPELYINGRFIGVTYPDTIATYEPALNPAFTVEEPTNTIELSIGGNPTNWQNFFVGGNKDSFVDEVRIWDRAVEPDDIRIDYRRFISGNNSSLIAYLRANERVGQFAYDLSRSGFNYNNNHGRLFNEFSDPNRITWETNVDNIPTESQLGVLGVTDANGNYEITAIPYSGTGESFTITPIFGVHQFEPNQQLVYLGQGSEVVNSINFTDISSFSFKGRVLYDSRGVFPSFVELNTPMGATAPDFSNLTDGDEYVSQPGIIDEGYNFYQKGTEKYQKGEYWYNDNNTPGDTSDDYLERYARIASPNVNVFIDGEIVLDENNIPVVTDGEGFFDVQVPIGNHFITIGLNGHEFIFDGRFPAASGSLEEFFEDRNEVVTFIDDTKVTLVGRVVGGSVESQKEIGFGADGLVEASYVDSNGISQNETISSKNNIGVANLTLGYRPLGSPVTPFTEFSFSTNIESGEYRVEALPLQYTIDQVSGLSIPSNTAISILDSNEDVNLLDIPEPTIPEFTLGNGQVITADAYQYERSFTYRSTPVLSVLAQTSDSSISINGTEYSTEGFSYPIYSQALPYYIRLKRFESYTNFDDSADVVEDIVPVTDGELLVTNNLALIGSEAIEVDTNDPSIIDYSFKGGIPRISSPFTKTINLAYRLNGVDYPVEPNSYIDEGIIIGGAPDGSQTFTTAAPDIPDIILRDPPGSNSFASIQSGESITLTTSSSVSDGQELSQETSILIGGSVSITNIPSGLNIETSNTANINSGISVSKTSNSAEELSKTYTFSQTISTSSDPDFVGADGDLYIGQSKNYFYGSYDDVYSSATPLTGSNALELTNVDGESVFLSLQKSMYFVEEPSDTFFVFSQKQILENIIPDLELIIQNIDNGIVTPSQDGVQSRFYYEQQIRLWRKTILENERRKYISINDRENAKAEALSNLDAYIQELNDAIDNANANATNTDSDLATIEVFLPKLQDAQQLRNLVLNNFSDNISFDAGVGEFTRSIETAIAVSTSNEVELEIDGSLALELEISVNKVGIASTTTGSYGEGITSATTLEQENTTEISYTLTDNDADNVLSVDVVNLFDGNGPVFSTIGGQTSCPYEGQEFTVFYNPTTYVADGTDPIEPLPDELRVPLNVATQRIENPAISVEVASVTNVPESQNAEFELILENNSVTGTDATYLLIVDNTTNPNNAIINIEQNGTLVNVPFGEQVFYSMTLGKSISDVNVYQDIRVVLQSLCDSDNIFDDVFVSAEFVPACSAVRVTGPLDNWVYNRDTAFNLDGSTNPLQIELSEFNLAFNSFEKIDLEYRLASSPTWTRLQTYYTTQAFFDNAVANNETEISLINDSNLTFPFNIASLGLADGNYEVRARTSCTNNTDFTSDVISGTVDLTAPTRFNTPTPTDGILSVGEDLKVSFNEDIFYNSAVSLVEIKGRTNQLPINNNVSLFFGSPSNTASIEQPDISNGDFSLEFWMNNQSVGTNATVISQNAGLQVTIDSNVMSFTLGGETITAGIFADDLFHHYTLTYNSELNTMSIYQDDTELSIVNNVPELVISNNNDLIIGGNDFVGNIHDIRLWEKHISLPEAFANIYTQYVGNETGLTGYWPMDEGRGNTARDVARFKTMQVNTGWDIKPKTQSYNFTAGQYQELDNVGFVQLTDDMDATLSFWVNTSPGQGGTIFSNGRGNGDDEVQSNGFANKWSVSLTNAGILEFANEGTDYQLTTESIADDTWHHVTLLLNRSGALSTYVDGAQVTSNPSTAISGFSGNRIFIGARGFTDSVGTVTVDNEFEGQIDELRLWNTLRNIEQISRDRFNEIDFESVGLLLYARMNEPDMPTGNGPRYFHAFSNNTVISSVAVLNSGTVNYSENTPPIKPEREVISFQVNRIINGDEMIIEPVITDFASVEGQVLDITVHRMFDEFNNIQLSPITWTAFIDKNDVDWFANGFNNNNVEIVKESEEDVSFDITLVNRGGNNQPYTINNIPSWLDISETSGVLQPNSTIVLTATIDNSLSPGDYAEDLFLETDFNFDQKIQIDLKVLSPAPDWSVNPSDFEFSMNIIGRVLIDGQFSADEFDTVGAFQQGEVRGSAQLEFDENYQQYYVFLTVYSNEAFGEVISFRVWDASTGQVKLVTIDAQSEIAFQDNNVLGTFSDPVIFENTGNMLQEISLNQGFTWLSFNVNDANFNNLNALTQGMDLATSDRILSHSPSYLDTYYLDIPATSAIGWSGSLSANGGLSSNKMYKMYTANSQPFIVQGLPVNTLDFEFNIAENWNWLPYPFSVNNSLSEALALFNAEDGDVIKSQGNFAIYDPLNGWSGSLMTLESGKGYMIKATNAQTFKYPNALSSRVASRTTETIVAELENPEQTLEDYTMFSQNMNAVVKLPEGYNTLYAFDSNGDVKGVSTNQQVGNETLSFITVYGDVTEDLRFYVGNGSVVKPTDGKFSFRGNNVLGRVADPIVLNLLENTIAAYPNPFKDELQLLVNSNSSQNVKVQLFSITNQLVYTNQIEVSQGVNTYTINADIQSGVYFLKMTMNNEIFTEKIIKR</sequence>
<reference evidence="10" key="1">
    <citation type="submission" date="2016-11" db="EMBL/GenBank/DDBJ databases">
        <authorList>
            <person name="Varghese N."/>
            <person name="Submissions S."/>
        </authorList>
    </citation>
    <scope>NUCLEOTIDE SEQUENCE [LARGE SCALE GENOMIC DNA]</scope>
    <source>
        <strain evidence="10">DSM 25330</strain>
    </source>
</reference>
<dbReference type="GO" id="GO:0005975">
    <property type="term" value="P:carbohydrate metabolic process"/>
    <property type="evidence" value="ECO:0007669"/>
    <property type="project" value="UniProtKB-ARBA"/>
</dbReference>
<dbReference type="InterPro" id="IPR013320">
    <property type="entry name" value="ConA-like_dom_sf"/>
</dbReference>
<keyword evidence="10" id="KW-1185">Reference proteome</keyword>
<keyword evidence="2" id="KW-0479">Metal-binding</keyword>
<evidence type="ECO:0000256" key="2">
    <source>
        <dbReference type="ARBA" id="ARBA00022723"/>
    </source>
</evidence>
<evidence type="ECO:0000313" key="10">
    <source>
        <dbReference type="Proteomes" id="UP000184522"/>
    </source>
</evidence>
<dbReference type="GO" id="GO:0004553">
    <property type="term" value="F:hydrolase activity, hydrolyzing O-glycosyl compounds"/>
    <property type="evidence" value="ECO:0007669"/>
    <property type="project" value="UniProtKB-ARBA"/>
</dbReference>
<dbReference type="STRING" id="1089305.SAMN05444148_0326"/>
<evidence type="ECO:0000259" key="8">
    <source>
        <dbReference type="Pfam" id="PF18962"/>
    </source>
</evidence>
<gene>
    <name evidence="9" type="ORF">SAMN05444148_0326</name>
</gene>
<feature type="chain" id="PRO_5013110268" evidence="7">
    <location>
        <begin position="19"/>
        <end position="2860"/>
    </location>
</feature>
<evidence type="ECO:0000256" key="7">
    <source>
        <dbReference type="SAM" id="SignalP"/>
    </source>
</evidence>
<protein>
    <submittedName>
        <fullName evidence="9">Por secretion system C-terminal sorting domain-containing protein</fullName>
    </submittedName>
</protein>
<keyword evidence="6" id="KW-0175">Coiled coil</keyword>
<dbReference type="Proteomes" id="UP000184522">
    <property type="component" value="Unassembled WGS sequence"/>
</dbReference>
<evidence type="ECO:0000256" key="5">
    <source>
        <dbReference type="ARBA" id="ARBA00023157"/>
    </source>
</evidence>
<keyword evidence="4" id="KW-0106">Calcium</keyword>
<proteinExistence type="predicted"/>
<dbReference type="Pfam" id="PF13385">
    <property type="entry name" value="Laminin_G_3"/>
    <property type="match status" value="2"/>
</dbReference>
<dbReference type="Gene3D" id="2.60.120.200">
    <property type="match status" value="3"/>
</dbReference>
<evidence type="ECO:0000256" key="6">
    <source>
        <dbReference type="SAM" id="Coils"/>
    </source>
</evidence>
<organism evidence="9 10">
    <name type="scientific">Winogradskyella jejuensis</name>
    <dbReference type="NCBI Taxonomy" id="1089305"/>
    <lineage>
        <taxon>Bacteria</taxon>
        <taxon>Pseudomonadati</taxon>
        <taxon>Bacteroidota</taxon>
        <taxon>Flavobacteriia</taxon>
        <taxon>Flavobacteriales</taxon>
        <taxon>Flavobacteriaceae</taxon>
        <taxon>Winogradskyella</taxon>
    </lineage>
</organism>
<feature type="signal peptide" evidence="7">
    <location>
        <begin position="1"/>
        <end position="18"/>
    </location>
</feature>
<keyword evidence="3 7" id="KW-0732">Signal</keyword>
<keyword evidence="5" id="KW-1015">Disulfide bond</keyword>
<evidence type="ECO:0000256" key="1">
    <source>
        <dbReference type="ARBA" id="ARBA00001913"/>
    </source>
</evidence>
<dbReference type="Pfam" id="PF18962">
    <property type="entry name" value="Por_Secre_tail"/>
    <property type="match status" value="1"/>
</dbReference>
<name>A0A1M5KG92_9FLAO</name>
<feature type="coiled-coil region" evidence="6">
    <location>
        <begin position="1249"/>
        <end position="1280"/>
    </location>
</feature>
<accession>A0A1M5KG92</accession>
<dbReference type="PANTHER" id="PTHR19277">
    <property type="entry name" value="PENTRAXIN"/>
    <property type="match status" value="1"/>
</dbReference>
<dbReference type="EMBL" id="FQWS01000001">
    <property type="protein sequence ID" value="SHG51876.1"/>
    <property type="molecule type" value="Genomic_DNA"/>
</dbReference>
<evidence type="ECO:0000256" key="3">
    <source>
        <dbReference type="ARBA" id="ARBA00022729"/>
    </source>
</evidence>
<comment type="cofactor">
    <cofactor evidence="1">
        <name>Ca(2+)</name>
        <dbReference type="ChEBI" id="CHEBI:29108"/>
    </cofactor>
</comment>
<dbReference type="OrthoDB" id="976756at2"/>
<dbReference type="PANTHER" id="PTHR19277:SF125">
    <property type="entry name" value="B6"/>
    <property type="match status" value="1"/>
</dbReference>
<dbReference type="InterPro" id="IPR026444">
    <property type="entry name" value="Secre_tail"/>
</dbReference>
<dbReference type="InterPro" id="IPR051360">
    <property type="entry name" value="Neuronal_Pentraxin_Related"/>
</dbReference>
<evidence type="ECO:0000256" key="4">
    <source>
        <dbReference type="ARBA" id="ARBA00022837"/>
    </source>
</evidence>